<evidence type="ECO:0000259" key="2">
    <source>
        <dbReference type="Pfam" id="PF18909"/>
    </source>
</evidence>
<feature type="region of interest" description="Disordered" evidence="1">
    <location>
        <begin position="1"/>
        <end position="29"/>
    </location>
</feature>
<keyword evidence="4" id="KW-1185">Reference proteome</keyword>
<dbReference type="Proteomes" id="UP000516513">
    <property type="component" value="Segment"/>
</dbReference>
<evidence type="ECO:0000256" key="1">
    <source>
        <dbReference type="SAM" id="MobiDB-lite"/>
    </source>
</evidence>
<dbReference type="Pfam" id="PF18909">
    <property type="entry name" value="dGTP_diPhyd_N"/>
    <property type="match status" value="1"/>
</dbReference>
<feature type="domain" description="dATP/dGTP diphosphohydrolase N-terminal" evidence="2">
    <location>
        <begin position="21"/>
        <end position="119"/>
    </location>
</feature>
<gene>
    <name evidence="3" type="ORF">CPT_Paso_022</name>
</gene>
<proteinExistence type="predicted"/>
<organism evidence="3 4">
    <name type="scientific">Rhizobium phage Paso</name>
    <dbReference type="NCBI Taxonomy" id="2767574"/>
    <lineage>
        <taxon>Viruses</taxon>
        <taxon>Duplodnaviria</taxon>
        <taxon>Heunggongvirae</taxon>
        <taxon>Uroviricota</taxon>
        <taxon>Caudoviricetes</taxon>
        <taxon>Autographivirales</taxon>
        <taxon>Dunnvirinae</taxon>
        <taxon>Pasovirus</taxon>
        <taxon>Pasovirus paso</taxon>
    </lineage>
</organism>
<evidence type="ECO:0000313" key="4">
    <source>
        <dbReference type="Proteomes" id="UP000516513"/>
    </source>
</evidence>
<reference evidence="3 4" key="1">
    <citation type="submission" date="2020-07" db="EMBL/GenBank/DDBJ databases">
        <title>Complete genome sequence of Rhizobium japonicum phage Paso.</title>
        <authorList>
            <person name="McBee D.B."/>
            <person name="Ravindran A."/>
            <person name="Newkirk H."/>
            <person name="Gonzalez C."/>
            <person name="Young R."/>
            <person name="Liu M."/>
        </authorList>
    </citation>
    <scope>NUCLEOTIDE SEQUENCE [LARGE SCALE GENOMIC DNA]</scope>
</reference>
<feature type="compositionally biased region" description="Basic and acidic residues" evidence="1">
    <location>
        <begin position="1"/>
        <end position="16"/>
    </location>
</feature>
<accession>A0A7L8G675</accession>
<dbReference type="InterPro" id="IPR044038">
    <property type="entry name" value="dATP/dGTP_diPOhydrolase_N"/>
</dbReference>
<evidence type="ECO:0000313" key="3">
    <source>
        <dbReference type="EMBL" id="QOE32139.1"/>
    </source>
</evidence>
<name>A0A7L8G675_9CAUD</name>
<protein>
    <recommendedName>
        <fullName evidence="2">dATP/dGTP diphosphohydrolase N-terminal domain-containing protein</fullName>
    </recommendedName>
</protein>
<dbReference type="EMBL" id="MT708546">
    <property type="protein sequence ID" value="QOE32139.1"/>
    <property type="molecule type" value="Genomic_DNA"/>
</dbReference>
<sequence length="215" mass="24767">MGTIRDELEREYDAKHSKPANPKQAFGDKKPRLTLLPMTAMLAQEEAHRDGALKYGEQNWRDQPVEIMTYVDAAMRHLRLFENGERYARDTKVDNLGAVMACCAIIIDAMAHESVIDNRRPSTAACDALHDRGEKMVAHLREMQDQRNAAKKTAGREDRWRPVPARGASFNLHGYKRLELKFKNYPDSIFTYPAEWCARNLQWAEVEAWRPEPRG</sequence>